<sequence>MGCCSVTARGSNTSNDGHEEVELLKRDNRIKSRTKDRKKMQFILQQHSFGEQYVGCYC</sequence>
<dbReference type="OrthoDB" id="6019202at2759"/>
<name>A0A2G9SDI0_AQUCT</name>
<dbReference type="EMBL" id="KV924484">
    <property type="protein sequence ID" value="PIO38220.1"/>
    <property type="molecule type" value="Genomic_DNA"/>
</dbReference>
<proteinExistence type="predicted"/>
<protein>
    <submittedName>
        <fullName evidence="1">Uncharacterized protein</fullName>
    </submittedName>
</protein>
<accession>A0A2G9SDI0</accession>
<evidence type="ECO:0000313" key="1">
    <source>
        <dbReference type="EMBL" id="PIO38220.1"/>
    </source>
</evidence>
<dbReference type="AlphaFoldDB" id="A0A2G9SDI0"/>
<gene>
    <name evidence="1" type="ORF">AB205_0160810</name>
</gene>
<organism evidence="1">
    <name type="scientific">Aquarana catesbeiana</name>
    <name type="common">American bullfrog</name>
    <name type="synonym">Rana catesbeiana</name>
    <dbReference type="NCBI Taxonomy" id="8400"/>
    <lineage>
        <taxon>Eukaryota</taxon>
        <taxon>Metazoa</taxon>
        <taxon>Chordata</taxon>
        <taxon>Craniata</taxon>
        <taxon>Vertebrata</taxon>
        <taxon>Euteleostomi</taxon>
        <taxon>Amphibia</taxon>
        <taxon>Batrachia</taxon>
        <taxon>Anura</taxon>
        <taxon>Neobatrachia</taxon>
        <taxon>Ranoidea</taxon>
        <taxon>Ranidae</taxon>
        <taxon>Aquarana</taxon>
    </lineage>
</organism>
<reference evidence="1" key="1">
    <citation type="submission" date="2017-08" db="EMBL/GenBank/DDBJ databases">
        <title>Assembly of the North American Bullfrog Genome.</title>
        <authorList>
            <person name="Warren R.L."/>
            <person name="Vandervalk B.P."/>
            <person name="Kucuk E."/>
            <person name="Birol I."/>
            <person name="Helbing C."/>
            <person name="Pandoh P."/>
            <person name="Behsaz B."/>
            <person name="Mohamadi H."/>
            <person name="Chu J."/>
            <person name="Jackman S."/>
            <person name="Hammond S.A."/>
            <person name="Veldhoen N."/>
            <person name="Kirk H."/>
            <person name="Zhao Y."/>
            <person name="Coope R."/>
            <person name="Pleasance S."/>
            <person name="Moore R."/>
            <person name="Holt R."/>
        </authorList>
    </citation>
    <scope>NUCLEOTIDE SEQUENCE</scope>
    <source>
        <strain evidence="1">Bruno</strain>
        <tissue evidence="1">Liver</tissue>
    </source>
</reference>